<protein>
    <submittedName>
        <fullName evidence="2">Prenyltransferase/squalene oxidase repeat-containing protein</fullName>
    </submittedName>
</protein>
<proteinExistence type="predicted"/>
<keyword evidence="3" id="KW-1185">Reference proteome</keyword>
<dbReference type="SUPFAM" id="SSF48239">
    <property type="entry name" value="Terpenoid cyclases/Protein prenyltransferases"/>
    <property type="match status" value="2"/>
</dbReference>
<reference evidence="3" key="1">
    <citation type="journal article" date="2019" name="Int. J. Syst. Evol. Microbiol.">
        <title>The Global Catalogue of Microorganisms (GCM) 10K type strain sequencing project: providing services to taxonomists for standard genome sequencing and annotation.</title>
        <authorList>
            <consortium name="The Broad Institute Genomics Platform"/>
            <consortium name="The Broad Institute Genome Sequencing Center for Infectious Disease"/>
            <person name="Wu L."/>
            <person name="Ma J."/>
        </authorList>
    </citation>
    <scope>NUCLEOTIDE SEQUENCE [LARGE SCALE GENOMIC DNA]</scope>
    <source>
        <strain evidence="3">JCM 9918</strain>
    </source>
</reference>
<dbReference type="CDD" id="cd00688">
    <property type="entry name" value="ISOPREN_C2_like"/>
    <property type="match status" value="1"/>
</dbReference>
<dbReference type="Proteomes" id="UP001596112">
    <property type="component" value="Unassembled WGS sequence"/>
</dbReference>
<dbReference type="InterPro" id="IPR008930">
    <property type="entry name" value="Terpenoid_cyclase/PrenylTrfase"/>
</dbReference>
<accession>A0ABW1AYY4</accession>
<evidence type="ECO:0000313" key="3">
    <source>
        <dbReference type="Proteomes" id="UP001596112"/>
    </source>
</evidence>
<dbReference type="Gene3D" id="1.50.10.20">
    <property type="match status" value="2"/>
</dbReference>
<evidence type="ECO:0000256" key="1">
    <source>
        <dbReference type="SAM" id="MobiDB-lite"/>
    </source>
</evidence>
<sequence length="390" mass="41535">MPEPVAGIGTGPASLDQEDAYAPARDRLAHYLKTALDTRPPDAVQTAAASAALGRAVPDDLAARRALLALDHFAAARKRLMFTTVLAELGSTDGAPAPLEVFTGTGQQSRPRLESTTLKVMAAFLTGRERRITGEDWRALALDTRPGSPWEANHLARLLGLIALRRHPAHRAAVRDTLADVIAAQRPDGGLPFITGMDNFATVLGGLALRASGWPARLPHHMAGRLAASQNPDGGWGFRPGERQSDTDDTAYTLELLRATGPRCHSRAITAAERYLIGLRNDDGFRAFLRGAPAQAATTAAAVNALSPNRLTGSRPMKRSATSLRQREDGSFERSWSANGTPPGEARRTAAHAIPRAAIFLTSGQNPDGGWGHRPAIHARGSAPRTRSSP</sequence>
<dbReference type="EMBL" id="JBHSNZ010000001">
    <property type="protein sequence ID" value="MFC5805924.1"/>
    <property type="molecule type" value="Genomic_DNA"/>
</dbReference>
<evidence type="ECO:0000313" key="2">
    <source>
        <dbReference type="EMBL" id="MFC5805924.1"/>
    </source>
</evidence>
<name>A0ABW1AYY4_9ACTN</name>
<dbReference type="RefSeq" id="WP_272172440.1">
    <property type="nucleotide sequence ID" value="NZ_JAQOSL010000054.1"/>
</dbReference>
<organism evidence="2 3">
    <name type="scientific">Streptomyces heilongjiangensis</name>
    <dbReference type="NCBI Taxonomy" id="945052"/>
    <lineage>
        <taxon>Bacteria</taxon>
        <taxon>Bacillati</taxon>
        <taxon>Actinomycetota</taxon>
        <taxon>Actinomycetes</taxon>
        <taxon>Kitasatosporales</taxon>
        <taxon>Streptomycetaceae</taxon>
        <taxon>Streptomyces</taxon>
    </lineage>
</organism>
<feature type="region of interest" description="Disordered" evidence="1">
    <location>
        <begin position="309"/>
        <end position="349"/>
    </location>
</feature>
<feature type="region of interest" description="Disordered" evidence="1">
    <location>
        <begin position="363"/>
        <end position="390"/>
    </location>
</feature>
<gene>
    <name evidence="2" type="ORF">ACFQGO_00045</name>
</gene>
<comment type="caution">
    <text evidence="2">The sequence shown here is derived from an EMBL/GenBank/DDBJ whole genome shotgun (WGS) entry which is preliminary data.</text>
</comment>